<name>A0ABV0M5K9_9HYPH</name>
<evidence type="ECO:0000313" key="2">
    <source>
        <dbReference type="Proteomes" id="UP001496627"/>
    </source>
</evidence>
<dbReference type="Proteomes" id="UP001496627">
    <property type="component" value="Unassembled WGS sequence"/>
</dbReference>
<keyword evidence="2" id="KW-1185">Reference proteome</keyword>
<proteinExistence type="predicted"/>
<dbReference type="RefSeq" id="WP_227703898.1">
    <property type="nucleotide sequence ID" value="NZ_JBEAAL010000016.1"/>
</dbReference>
<reference evidence="1 2" key="1">
    <citation type="submission" date="2024-05" db="EMBL/GenBank/DDBJ databases">
        <title>Neorhizobium sp. Rsf11, a plant growth promoting and heavy metal resistant PAH-degrader.</title>
        <authorList>
            <person name="Golubev S.N."/>
            <person name="Muratova A.Y."/>
            <person name="Markelova M.I."/>
        </authorList>
    </citation>
    <scope>NUCLEOTIDE SEQUENCE [LARGE SCALE GENOMIC DNA]</scope>
    <source>
        <strain evidence="1 2">Rsf11</strain>
    </source>
</reference>
<protein>
    <submittedName>
        <fullName evidence="1">Uncharacterized protein</fullName>
    </submittedName>
</protein>
<accession>A0ABV0M5K9</accession>
<evidence type="ECO:0000313" key="1">
    <source>
        <dbReference type="EMBL" id="MEQ1407174.1"/>
    </source>
</evidence>
<comment type="caution">
    <text evidence="1">The sequence shown here is derived from an EMBL/GenBank/DDBJ whole genome shotgun (WGS) entry which is preliminary data.</text>
</comment>
<dbReference type="EMBL" id="JBEAAL010000016">
    <property type="protein sequence ID" value="MEQ1407174.1"/>
    <property type="molecule type" value="Genomic_DNA"/>
</dbReference>
<organism evidence="1 2">
    <name type="scientific">Neorhizobium phenanthreniclasticum</name>
    <dbReference type="NCBI Taxonomy" id="3157917"/>
    <lineage>
        <taxon>Bacteria</taxon>
        <taxon>Pseudomonadati</taxon>
        <taxon>Pseudomonadota</taxon>
        <taxon>Alphaproteobacteria</taxon>
        <taxon>Hyphomicrobiales</taxon>
        <taxon>Rhizobiaceae</taxon>
        <taxon>Rhizobium/Agrobacterium group</taxon>
        <taxon>Neorhizobium</taxon>
    </lineage>
</organism>
<sequence>MAQVIKSGADQHGRDIRDRLILALYAQLKAERQTREALEYVIRNGALAPEILEAIAGDPVPVAAAEDIAAVEKVIALDTRRRAASGTSEGEDRT</sequence>
<gene>
    <name evidence="1" type="ORF">ABK249_19770</name>
</gene>